<dbReference type="PROSITE" id="PS51077">
    <property type="entry name" value="HTH_ICLR"/>
    <property type="match status" value="1"/>
</dbReference>
<proteinExistence type="predicted"/>
<evidence type="ECO:0000256" key="2">
    <source>
        <dbReference type="ARBA" id="ARBA00023163"/>
    </source>
</evidence>
<dbReference type="EMBL" id="JBHXCV010000025">
    <property type="protein sequence ID" value="MFD6796591.1"/>
    <property type="molecule type" value="Genomic_DNA"/>
</dbReference>
<dbReference type="PANTHER" id="PTHR30136:SF39">
    <property type="entry name" value="TRANSCRIPTIONAL REGULATORY PROTEIN"/>
    <property type="match status" value="1"/>
</dbReference>
<name>A0ABW6GBL8_9PSEU</name>
<organism evidence="4 5">
    <name type="scientific">Prauserella salsuginis</name>
    <dbReference type="NCBI Taxonomy" id="387889"/>
    <lineage>
        <taxon>Bacteria</taxon>
        <taxon>Bacillati</taxon>
        <taxon>Actinomycetota</taxon>
        <taxon>Actinomycetes</taxon>
        <taxon>Pseudonocardiales</taxon>
        <taxon>Pseudonocardiaceae</taxon>
        <taxon>Prauserella</taxon>
        <taxon>Prauserella salsuginis group</taxon>
    </lineage>
</organism>
<dbReference type="Gene3D" id="3.30.450.40">
    <property type="match status" value="2"/>
</dbReference>
<dbReference type="Proteomes" id="UP001598673">
    <property type="component" value="Unassembled WGS sequence"/>
</dbReference>
<dbReference type="Pfam" id="PF09339">
    <property type="entry name" value="HTH_IclR"/>
    <property type="match status" value="1"/>
</dbReference>
<dbReference type="SUPFAM" id="SSF46785">
    <property type="entry name" value="Winged helix' DNA-binding domain"/>
    <property type="match status" value="1"/>
</dbReference>
<dbReference type="Gene3D" id="1.10.10.10">
    <property type="entry name" value="Winged helix-like DNA-binding domain superfamily/Winged helix DNA-binding domain"/>
    <property type="match status" value="1"/>
</dbReference>
<evidence type="ECO:0000313" key="4">
    <source>
        <dbReference type="EMBL" id="MFD6796591.1"/>
    </source>
</evidence>
<dbReference type="InterPro" id="IPR036390">
    <property type="entry name" value="WH_DNA-bd_sf"/>
</dbReference>
<dbReference type="SUPFAM" id="SSF55781">
    <property type="entry name" value="GAF domain-like"/>
    <property type="match status" value="1"/>
</dbReference>
<dbReference type="PANTHER" id="PTHR30136">
    <property type="entry name" value="HELIX-TURN-HELIX TRANSCRIPTIONAL REGULATOR, ICLR FAMILY"/>
    <property type="match status" value="1"/>
</dbReference>
<evidence type="ECO:0000256" key="1">
    <source>
        <dbReference type="ARBA" id="ARBA00023015"/>
    </source>
</evidence>
<reference evidence="4 5" key="1">
    <citation type="submission" date="2024-09" db="EMBL/GenBank/DDBJ databases">
        <title>The Natural Products Discovery Center: Release of the First 8490 Sequenced Strains for Exploring Actinobacteria Biosynthetic Diversity.</title>
        <authorList>
            <person name="Kalkreuter E."/>
            <person name="Kautsar S.A."/>
            <person name="Yang D."/>
            <person name="Bader C.D."/>
            <person name="Teijaro C.N."/>
            <person name="Fluegel L."/>
            <person name="Davis C.M."/>
            <person name="Simpson J.R."/>
            <person name="Lauterbach L."/>
            <person name="Steele A.D."/>
            <person name="Gui C."/>
            <person name="Meng S."/>
            <person name="Li G."/>
            <person name="Viehrig K."/>
            <person name="Ye F."/>
            <person name="Su P."/>
            <person name="Kiefer A.F."/>
            <person name="Nichols A."/>
            <person name="Cepeda A.J."/>
            <person name="Yan W."/>
            <person name="Fan B."/>
            <person name="Jiang Y."/>
            <person name="Adhikari A."/>
            <person name="Zheng C.-J."/>
            <person name="Schuster L."/>
            <person name="Cowan T.M."/>
            <person name="Smanski M.J."/>
            <person name="Chevrette M.G."/>
            <person name="De Carvalho L.P.S."/>
            <person name="Shen B."/>
        </authorList>
    </citation>
    <scope>NUCLEOTIDE SEQUENCE [LARGE SCALE GENOMIC DNA]</scope>
    <source>
        <strain evidence="4 5">NPDC060353</strain>
    </source>
</reference>
<keyword evidence="2" id="KW-0804">Transcription</keyword>
<keyword evidence="5" id="KW-1185">Reference proteome</keyword>
<dbReference type="CDD" id="cd00090">
    <property type="entry name" value="HTH_ARSR"/>
    <property type="match status" value="1"/>
</dbReference>
<dbReference type="InterPro" id="IPR029016">
    <property type="entry name" value="GAF-like_dom_sf"/>
</dbReference>
<protein>
    <submittedName>
        <fullName evidence="4">IclR family transcriptional regulator</fullName>
    </submittedName>
</protein>
<sequence length="214" mass="22648">MAEPTGVGVLDRVVAILDTVETGPVSASDLARALGLSVPTAHRIVTAMVKHGLLQRDADGRHHIGPRFASSALTTTAMPLLEEIRDRTGETAQLWVRRGDDRLCTASADSREELRATVPVGTLLPISAAGSAARVLTADPPDPDHPGRRWFESVSERTPGLCSVSVGVRYRGGIIAAVCLSAPVFRVGEDGPGAEYGSLVETAADQFEAALRYR</sequence>
<dbReference type="InterPro" id="IPR005471">
    <property type="entry name" value="Tscrpt_reg_IclR_N"/>
</dbReference>
<evidence type="ECO:0000259" key="3">
    <source>
        <dbReference type="PROSITE" id="PS51077"/>
    </source>
</evidence>
<dbReference type="InterPro" id="IPR011991">
    <property type="entry name" value="ArsR-like_HTH"/>
</dbReference>
<dbReference type="InterPro" id="IPR036388">
    <property type="entry name" value="WH-like_DNA-bd_sf"/>
</dbReference>
<dbReference type="InterPro" id="IPR050707">
    <property type="entry name" value="HTH_MetabolicPath_Reg"/>
</dbReference>
<dbReference type="RefSeq" id="WP_258937521.1">
    <property type="nucleotide sequence ID" value="NZ_JANBBF010000012.1"/>
</dbReference>
<comment type="caution">
    <text evidence="4">The sequence shown here is derived from an EMBL/GenBank/DDBJ whole genome shotgun (WGS) entry which is preliminary data.</text>
</comment>
<gene>
    <name evidence="4" type="ORF">ACFWGY_24965</name>
</gene>
<accession>A0ABW6GBL8</accession>
<keyword evidence="1" id="KW-0805">Transcription regulation</keyword>
<feature type="domain" description="HTH iclR-type" evidence="3">
    <location>
        <begin position="7"/>
        <end position="66"/>
    </location>
</feature>
<dbReference type="SMART" id="SM00346">
    <property type="entry name" value="HTH_ICLR"/>
    <property type="match status" value="1"/>
</dbReference>
<evidence type="ECO:0000313" key="5">
    <source>
        <dbReference type="Proteomes" id="UP001598673"/>
    </source>
</evidence>